<feature type="transmembrane region" description="Helical" evidence="1">
    <location>
        <begin position="59"/>
        <end position="79"/>
    </location>
</feature>
<keyword evidence="1" id="KW-0812">Transmembrane</keyword>
<keyword evidence="1" id="KW-1133">Transmembrane helix</keyword>
<evidence type="ECO:0000313" key="3">
    <source>
        <dbReference type="Proteomes" id="UP000005237"/>
    </source>
</evidence>
<evidence type="ECO:0000313" key="2">
    <source>
        <dbReference type="EnsemblMetazoa" id="CJA24949a.1"/>
    </source>
</evidence>
<proteinExistence type="predicted"/>
<protein>
    <submittedName>
        <fullName evidence="2">Uncharacterized protein</fullName>
    </submittedName>
</protein>
<keyword evidence="3" id="KW-1185">Reference proteome</keyword>
<dbReference type="EnsemblMetazoa" id="CJA24949a.1">
    <property type="protein sequence ID" value="CJA24949a.1"/>
    <property type="gene ID" value="WBGene00180521"/>
</dbReference>
<accession>A0A8R1IB64</accession>
<sequence length="111" mass="13114">MLDFGLIADNLQNSYCEEYVQNTRPHLCDSLECQLQKMYQLCCVKNDYCTPWYGESLRYFQVLVIFLVILIACNSFSFFKTLVENYEIVASRSLAKEKMKSRRIQESDHCK</sequence>
<organism evidence="2 3">
    <name type="scientific">Caenorhabditis japonica</name>
    <dbReference type="NCBI Taxonomy" id="281687"/>
    <lineage>
        <taxon>Eukaryota</taxon>
        <taxon>Metazoa</taxon>
        <taxon>Ecdysozoa</taxon>
        <taxon>Nematoda</taxon>
        <taxon>Chromadorea</taxon>
        <taxon>Rhabditida</taxon>
        <taxon>Rhabditina</taxon>
        <taxon>Rhabditomorpha</taxon>
        <taxon>Rhabditoidea</taxon>
        <taxon>Rhabditidae</taxon>
        <taxon>Peloderinae</taxon>
        <taxon>Caenorhabditis</taxon>
    </lineage>
</organism>
<keyword evidence="1" id="KW-0472">Membrane</keyword>
<name>A0A8R1IB64_CAEJA</name>
<reference evidence="2" key="2">
    <citation type="submission" date="2022-06" db="UniProtKB">
        <authorList>
            <consortium name="EnsemblMetazoa"/>
        </authorList>
    </citation>
    <scope>IDENTIFICATION</scope>
    <source>
        <strain evidence="2">DF5081</strain>
    </source>
</reference>
<evidence type="ECO:0000256" key="1">
    <source>
        <dbReference type="SAM" id="Phobius"/>
    </source>
</evidence>
<reference evidence="3" key="1">
    <citation type="submission" date="2010-08" db="EMBL/GenBank/DDBJ databases">
        <authorList>
            <consortium name="Caenorhabditis japonica Sequencing Consortium"/>
            <person name="Wilson R.K."/>
        </authorList>
    </citation>
    <scope>NUCLEOTIDE SEQUENCE [LARGE SCALE GENOMIC DNA]</scope>
    <source>
        <strain evidence="3">DF5081</strain>
    </source>
</reference>
<dbReference type="AlphaFoldDB" id="A0A8R1IB64"/>
<dbReference type="Proteomes" id="UP000005237">
    <property type="component" value="Unassembled WGS sequence"/>
</dbReference>